<reference evidence="2" key="1">
    <citation type="journal article" date="2023" name="Front. Plant Sci.">
        <title>Chromosomal-level genome assembly of Melastoma candidum provides insights into trichome evolution.</title>
        <authorList>
            <person name="Zhong Y."/>
            <person name="Wu W."/>
            <person name="Sun C."/>
            <person name="Zou P."/>
            <person name="Liu Y."/>
            <person name="Dai S."/>
            <person name="Zhou R."/>
        </authorList>
    </citation>
    <scope>NUCLEOTIDE SEQUENCE [LARGE SCALE GENOMIC DNA]</scope>
</reference>
<dbReference type="Proteomes" id="UP001057402">
    <property type="component" value="Chromosome 1"/>
</dbReference>
<protein>
    <submittedName>
        <fullName evidence="1">Uncharacterized protein</fullName>
    </submittedName>
</protein>
<dbReference type="EMBL" id="CM042880">
    <property type="protein sequence ID" value="KAI4388254.1"/>
    <property type="molecule type" value="Genomic_DNA"/>
</dbReference>
<sequence length="106" mass="11792">MFSPPTIINLAASRKLFQVIHIFCCHFPDILLTLHMTLLRGGYRKPIDFVAESTAVNSKFNAATFARMFKQLDARGIKLSVFSQKSALTSLRNLIVAEVALLGQPI</sequence>
<accession>A0ACB9SB22</accession>
<keyword evidence="2" id="KW-1185">Reference proteome</keyword>
<comment type="caution">
    <text evidence="1">The sequence shown here is derived from an EMBL/GenBank/DDBJ whole genome shotgun (WGS) entry which is preliminary data.</text>
</comment>
<evidence type="ECO:0000313" key="1">
    <source>
        <dbReference type="EMBL" id="KAI4388254.1"/>
    </source>
</evidence>
<gene>
    <name evidence="1" type="ORF">MLD38_000598</name>
</gene>
<evidence type="ECO:0000313" key="2">
    <source>
        <dbReference type="Proteomes" id="UP001057402"/>
    </source>
</evidence>
<name>A0ACB9SB22_9MYRT</name>
<proteinExistence type="predicted"/>
<organism evidence="1 2">
    <name type="scientific">Melastoma candidum</name>
    <dbReference type="NCBI Taxonomy" id="119954"/>
    <lineage>
        <taxon>Eukaryota</taxon>
        <taxon>Viridiplantae</taxon>
        <taxon>Streptophyta</taxon>
        <taxon>Embryophyta</taxon>
        <taxon>Tracheophyta</taxon>
        <taxon>Spermatophyta</taxon>
        <taxon>Magnoliopsida</taxon>
        <taxon>eudicotyledons</taxon>
        <taxon>Gunneridae</taxon>
        <taxon>Pentapetalae</taxon>
        <taxon>rosids</taxon>
        <taxon>malvids</taxon>
        <taxon>Myrtales</taxon>
        <taxon>Melastomataceae</taxon>
        <taxon>Melastomatoideae</taxon>
        <taxon>Melastomateae</taxon>
        <taxon>Melastoma</taxon>
    </lineage>
</organism>